<dbReference type="SUPFAM" id="SSF48371">
    <property type="entry name" value="ARM repeat"/>
    <property type="match status" value="1"/>
</dbReference>
<evidence type="ECO:0000313" key="3">
    <source>
        <dbReference type="Proteomes" id="UP001596306"/>
    </source>
</evidence>
<dbReference type="InterPro" id="IPR016024">
    <property type="entry name" value="ARM-type_fold"/>
</dbReference>
<dbReference type="SUPFAM" id="SSF52540">
    <property type="entry name" value="P-loop containing nucleoside triphosphate hydrolases"/>
    <property type="match status" value="1"/>
</dbReference>
<dbReference type="EMBL" id="JBHSTP010000003">
    <property type="protein sequence ID" value="MFC6356749.1"/>
    <property type="molecule type" value="Genomic_DNA"/>
</dbReference>
<evidence type="ECO:0000313" key="2">
    <source>
        <dbReference type="EMBL" id="MFC6356749.1"/>
    </source>
</evidence>
<gene>
    <name evidence="2" type="ORF">ACFQB0_11585</name>
</gene>
<protein>
    <recommendedName>
        <fullName evidence="1">Novel STAND NTPase 1 domain-containing protein</fullName>
    </recommendedName>
</protein>
<name>A0ABW1VJN1_9MICO</name>
<accession>A0ABW1VJN1</accession>
<dbReference type="Pfam" id="PF20703">
    <property type="entry name" value="nSTAND1"/>
    <property type="match status" value="1"/>
</dbReference>
<sequence>MTPRPGGEADKLGNRYESAWAIRYALYCIADATRTLTAEDIDPDLGRGSEFTYVSLATTEVHQVKRQHGNNNCWSIKALTGLGIFRAAVDHVAAGRRYHFVSLIPCGPLKELSERARKSADLTVFTQSWLTGELRTAFDQLAADEVLGDAQTAWTTLRGMWFEIHDEDDVVRVNSMLAELSLDGASGEVVSHVIGGVLVDNLGKRLSRTGLLDDLARYGITPRATGSRMAARDLVRAATASWSGTVQRELLQPPIERVEAVELSQVLETNRLALVVGTAGGGKSSVLEQAVDSLRTSGAEVLALRLDRLEPFASTIDLGRQLGFSTSPAVALAVAASGQDAYIVIDQVDAVSLASGRMPQSFDVVMDLIGEALSAPRVRVILACREFDVENDHRIRALAARSDINRLKVEPLSREQVIAAVTQMGLNPIGLTATQLAILQTPLHLVLLKSIAAQSDALSFQSRGSLFSTFWERKRQAAKARRDGVRFNETLARVANAASDRQVLTVPIEVLDEGDLLDDANVLVSEHMLARDGNRIAFFHETYFDYAFARQWVSRGESLLNFLLRDEQELFRRAQVRQILQHLHEREADRFLEELETLLASEEIRFHIKETALAVFASLPEPTTAEADLALRVAAVKPTWEGHLWQQLRRAQWFRRFHEDGHIASWLDGADKALRAHAINLMVNGVSEHGDAVADLLASRQSAPEYLDWVRHVLRVADVHTNRRLFDLLLAVVRGGGFDGAEGELWLAVHQLARREPTWAVELLQARFVDHKNALALDADEKVEALAIREWGASELVRECAAAEPQTFVQTIVPYLLKVMSATETLPGNQRPVRDRHFSFRFPDRDPDVRHLDEALLGATAKALESLSQSEPLAVKSMLEVLAEDPHDAAQFLLYRSLIAGEGAFAAWAAELLLQGAHRLDCGYISDSHWVAREVVRAIAPHIDDVTHRQLEDQFRDLRNPYERRRNFGRTAFAFLSALQESRLSHDGMRRLQEYRRKFNEDFPSAPVGIIGGSVGSPIAADALTKMTDAHWLNAMARHQDDDHDWEKGGARELASQLQVHVANNPERFARLALKATSDLNPAYGDAFLMGFGTAETIAEPDVIFAAIRHIASFGHDENDRWLGMALRRRLRDAPLDLVELILDRSIHSPHPDDNTPLFSRNGEERRAESLRMSGINTTRGSLAESLGDLLVYDADGRRTELVSAHLEELAADPVLSVRTCVAHTIAASLRFDRPSAYRAFERLIQADDILLATDLVQRLMLYIGNVNPELIEPVIERMLRSADDEARHAGGRLAAFAALEWERPKLLTQAMRADAPARRGAAHVCAARVERTLNPELATSALTELMNDRDGDVRKAAAELAINLRERPLQPFASLLEALIDSSAYADASPQLLITLEQAPDKVDALVLRVAQRFMSLYDRDAGDIRTSAAGDAHYVSGLVVRGLAQSRDRAHRAALLDVLDVLLALGVYGIGEAIAHSERL</sequence>
<keyword evidence="3" id="KW-1185">Reference proteome</keyword>
<reference evidence="3" key="1">
    <citation type="journal article" date="2019" name="Int. J. Syst. Evol. Microbiol.">
        <title>The Global Catalogue of Microorganisms (GCM) 10K type strain sequencing project: providing services to taxonomists for standard genome sequencing and annotation.</title>
        <authorList>
            <consortium name="The Broad Institute Genomics Platform"/>
            <consortium name="The Broad Institute Genome Sequencing Center for Infectious Disease"/>
            <person name="Wu L."/>
            <person name="Ma J."/>
        </authorList>
    </citation>
    <scope>NUCLEOTIDE SEQUENCE [LARGE SCALE GENOMIC DNA]</scope>
    <source>
        <strain evidence="3">CCUG 43304</strain>
    </source>
</reference>
<evidence type="ECO:0000259" key="1">
    <source>
        <dbReference type="Pfam" id="PF20703"/>
    </source>
</evidence>
<dbReference type="InterPro" id="IPR027417">
    <property type="entry name" value="P-loop_NTPase"/>
</dbReference>
<comment type="caution">
    <text evidence="2">The sequence shown here is derived from an EMBL/GenBank/DDBJ whole genome shotgun (WGS) entry which is preliminary data.</text>
</comment>
<dbReference type="Proteomes" id="UP001596306">
    <property type="component" value="Unassembled WGS sequence"/>
</dbReference>
<feature type="domain" description="Novel STAND NTPase 1" evidence="1">
    <location>
        <begin position="262"/>
        <end position="459"/>
    </location>
</feature>
<dbReference type="RefSeq" id="WP_386731696.1">
    <property type="nucleotide sequence ID" value="NZ_JBHSTP010000003.1"/>
</dbReference>
<proteinExistence type="predicted"/>
<organism evidence="2 3">
    <name type="scientific">Luethyella okanaganae</name>
    <dbReference type="NCBI Taxonomy" id="69372"/>
    <lineage>
        <taxon>Bacteria</taxon>
        <taxon>Bacillati</taxon>
        <taxon>Actinomycetota</taxon>
        <taxon>Actinomycetes</taxon>
        <taxon>Micrococcales</taxon>
        <taxon>Microbacteriaceae</taxon>
        <taxon>Luethyella</taxon>
    </lineage>
</organism>
<dbReference type="InterPro" id="IPR049052">
    <property type="entry name" value="nSTAND1"/>
</dbReference>